<name>A0A174FWK0_9ACTN</name>
<evidence type="ECO:0000256" key="2">
    <source>
        <dbReference type="ARBA" id="ARBA00010566"/>
    </source>
</evidence>
<dbReference type="UniPathway" id="UPA00223"/>
<evidence type="ECO:0000256" key="1">
    <source>
        <dbReference type="ARBA" id="ARBA00005163"/>
    </source>
</evidence>
<sequence length="472" mass="52466">MAYDAKKIYYRFDDHLSRLVLDYEASRQISPESENLYHGLPTDPYDEGLFVEHNVKRGLRNADGSGVVAGLTRISDVHGYNKVDGKVVPDQGKLTLRGYSIEDLVNNAQAENRYGYEEVAYLLITGSLPNKEELDGFCERLGAFRHLSDEYVKEFPMTTVSSSIMNVLQRAVLLLYAFDAEPDVITPEHEIDVAISMLARLPRIAAFAHMASIAKLRGSEVHVPHPTPGLSTAETILQVLRGGMAFTRDEAMLLDVMLMLHAEHGGGNNSTFACRVLSSSATDPYSAYAAAIGSLKGPRHGGANAKVVSMHEDIRAHVSNWEDEDEVAAYLGKILDKQAFDGTGLIYGMGHAVYTLSDPRAEVCRRYARTLAAKKDLGEEFALIERIERLAPQVMRDHGMTKPICANIDLYTGFIYKMLGVPETLFTPLFAVARMAGWSAHRMEELFCAHRIIRPAYRPVIDPLEYKPLANR</sequence>
<dbReference type="Pfam" id="PF00285">
    <property type="entry name" value="Citrate_synt"/>
    <property type="match status" value="1"/>
</dbReference>
<comment type="pathway">
    <text evidence="1">Carbohydrate metabolism; tricarboxylic acid cycle.</text>
</comment>
<comment type="similarity">
    <text evidence="2">Belongs to the citrate synthase family.</text>
</comment>
<dbReference type="Gene3D" id="1.10.230.10">
    <property type="entry name" value="Cytochrome P450-Terp, domain 2"/>
    <property type="match status" value="1"/>
</dbReference>
<proteinExistence type="inferred from homology"/>
<dbReference type="GO" id="GO:0006099">
    <property type="term" value="P:tricarboxylic acid cycle"/>
    <property type="evidence" value="ECO:0007669"/>
    <property type="project" value="UniProtKB-UniPathway"/>
</dbReference>
<dbReference type="GO" id="GO:0005829">
    <property type="term" value="C:cytosol"/>
    <property type="evidence" value="ECO:0007669"/>
    <property type="project" value="TreeGrafter"/>
</dbReference>
<dbReference type="InterPro" id="IPR036969">
    <property type="entry name" value="Citrate_synthase_sf"/>
</dbReference>
<dbReference type="AlphaFoldDB" id="A0A174FWK0"/>
<dbReference type="RefSeq" id="WP_055287480.1">
    <property type="nucleotide sequence ID" value="NZ_CYYP01000020.1"/>
</dbReference>
<evidence type="ECO:0000313" key="5">
    <source>
        <dbReference type="EMBL" id="CUO54682.1"/>
    </source>
</evidence>
<dbReference type="GO" id="GO:0036440">
    <property type="term" value="F:citrate synthase activity"/>
    <property type="evidence" value="ECO:0007669"/>
    <property type="project" value="UniProtKB-EC"/>
</dbReference>
<evidence type="ECO:0000256" key="3">
    <source>
        <dbReference type="ARBA" id="ARBA00012972"/>
    </source>
</evidence>
<keyword evidence="5" id="KW-0012">Acyltransferase</keyword>
<dbReference type="GO" id="GO:0005975">
    <property type="term" value="P:carbohydrate metabolic process"/>
    <property type="evidence" value="ECO:0007669"/>
    <property type="project" value="TreeGrafter"/>
</dbReference>
<gene>
    <name evidence="5" type="primary">prpC1</name>
    <name evidence="5" type="ORF">ERS852381_01807</name>
</gene>
<keyword evidence="4 5" id="KW-0808">Transferase</keyword>
<accession>A0A174FWK0</accession>
<dbReference type="NCBIfam" id="NF010635">
    <property type="entry name" value="PRK14032.1"/>
    <property type="match status" value="1"/>
</dbReference>
<dbReference type="InterPro" id="IPR016142">
    <property type="entry name" value="Citrate_synth-like_lrg_a-sub"/>
</dbReference>
<dbReference type="EMBL" id="CYYP01000020">
    <property type="protein sequence ID" value="CUO54682.1"/>
    <property type="molecule type" value="Genomic_DNA"/>
</dbReference>
<evidence type="ECO:0000313" key="6">
    <source>
        <dbReference type="Proteomes" id="UP000095468"/>
    </source>
</evidence>
<dbReference type="SUPFAM" id="SSF48256">
    <property type="entry name" value="Citrate synthase"/>
    <property type="match status" value="1"/>
</dbReference>
<dbReference type="EC" id="2.3.3.16" evidence="3"/>
<dbReference type="CDD" id="cd06113">
    <property type="entry name" value="citrate_synt_like_1_2"/>
    <property type="match status" value="1"/>
</dbReference>
<evidence type="ECO:0000256" key="4">
    <source>
        <dbReference type="ARBA" id="ARBA00022679"/>
    </source>
</evidence>
<dbReference type="Gene3D" id="1.10.580.10">
    <property type="entry name" value="Citrate Synthase, domain 1"/>
    <property type="match status" value="1"/>
</dbReference>
<organism evidence="5 6">
    <name type="scientific">Collinsella aerofaciens</name>
    <dbReference type="NCBI Taxonomy" id="74426"/>
    <lineage>
        <taxon>Bacteria</taxon>
        <taxon>Bacillati</taxon>
        <taxon>Actinomycetota</taxon>
        <taxon>Coriobacteriia</taxon>
        <taxon>Coriobacteriales</taxon>
        <taxon>Coriobacteriaceae</taxon>
        <taxon>Collinsella</taxon>
    </lineage>
</organism>
<dbReference type="PANTHER" id="PTHR11739:SF4">
    <property type="entry name" value="CITRATE SYNTHASE, PEROXISOMAL"/>
    <property type="match status" value="1"/>
</dbReference>
<reference evidence="5 6" key="1">
    <citation type="submission" date="2015-09" db="EMBL/GenBank/DDBJ databases">
        <authorList>
            <consortium name="Pathogen Informatics"/>
        </authorList>
    </citation>
    <scope>NUCLEOTIDE SEQUENCE [LARGE SCALE GENOMIC DNA]</scope>
    <source>
        <strain evidence="5 6">2789STDY5608823</strain>
    </source>
</reference>
<dbReference type="PANTHER" id="PTHR11739">
    <property type="entry name" value="CITRATE SYNTHASE"/>
    <property type="match status" value="1"/>
</dbReference>
<dbReference type="PRINTS" id="PR00143">
    <property type="entry name" value="CITRTSNTHASE"/>
</dbReference>
<dbReference type="Proteomes" id="UP000095468">
    <property type="component" value="Unassembled WGS sequence"/>
</dbReference>
<dbReference type="InterPro" id="IPR002020">
    <property type="entry name" value="Citrate_synthase"/>
</dbReference>
<protein>
    <recommendedName>
        <fullName evidence="3">citrate synthase (unknown stereospecificity)</fullName>
        <ecNumber evidence="3">2.3.3.16</ecNumber>
    </recommendedName>
</protein>
<dbReference type="InterPro" id="IPR016143">
    <property type="entry name" value="Citrate_synth-like_sm_a-sub"/>
</dbReference>